<dbReference type="InterPro" id="IPR019734">
    <property type="entry name" value="TPR_rpt"/>
</dbReference>
<organism evidence="6 7">
    <name type="scientific">Bdellovibrio svalbardensis</name>
    <dbReference type="NCBI Taxonomy" id="2972972"/>
    <lineage>
        <taxon>Bacteria</taxon>
        <taxon>Pseudomonadati</taxon>
        <taxon>Bdellovibrionota</taxon>
        <taxon>Bdellovibrionia</taxon>
        <taxon>Bdellovibrionales</taxon>
        <taxon>Pseudobdellovibrionaceae</taxon>
        <taxon>Bdellovibrio</taxon>
    </lineage>
</organism>
<dbReference type="Gene3D" id="1.25.40.10">
    <property type="entry name" value="Tetratricopeptide repeat domain"/>
    <property type="match status" value="2"/>
</dbReference>
<comment type="caution">
    <text evidence="6">The sequence shown here is derived from an EMBL/GenBank/DDBJ whole genome shotgun (WGS) entry which is preliminary data.</text>
</comment>
<evidence type="ECO:0000256" key="3">
    <source>
        <dbReference type="PROSITE-ProRule" id="PRU00339"/>
    </source>
</evidence>
<evidence type="ECO:0000313" key="7">
    <source>
        <dbReference type="Proteomes" id="UP001152321"/>
    </source>
</evidence>
<dbReference type="PANTHER" id="PTHR45586:SF1">
    <property type="entry name" value="LIPOPOLYSACCHARIDE ASSEMBLY PROTEIN B"/>
    <property type="match status" value="1"/>
</dbReference>
<protein>
    <submittedName>
        <fullName evidence="6">Tetratricopeptide repeat protein</fullName>
    </submittedName>
</protein>
<dbReference type="EMBL" id="JANRMI010000001">
    <property type="protein sequence ID" value="MDG0815000.1"/>
    <property type="molecule type" value="Genomic_DNA"/>
</dbReference>
<dbReference type="Pfam" id="PF00515">
    <property type="entry name" value="TPR_1"/>
    <property type="match status" value="1"/>
</dbReference>
<keyword evidence="5" id="KW-0732">Signal</keyword>
<dbReference type="SUPFAM" id="SSF48452">
    <property type="entry name" value="TPR-like"/>
    <property type="match status" value="1"/>
</dbReference>
<keyword evidence="1" id="KW-0677">Repeat</keyword>
<evidence type="ECO:0000256" key="2">
    <source>
        <dbReference type="ARBA" id="ARBA00022803"/>
    </source>
</evidence>
<gene>
    <name evidence="6" type="ORF">NWE73_01405</name>
</gene>
<feature type="compositionally biased region" description="Low complexity" evidence="4">
    <location>
        <begin position="53"/>
        <end position="70"/>
    </location>
</feature>
<proteinExistence type="predicted"/>
<feature type="chain" id="PRO_5046704884" evidence="5">
    <location>
        <begin position="30"/>
        <end position="403"/>
    </location>
</feature>
<evidence type="ECO:0000313" key="6">
    <source>
        <dbReference type="EMBL" id="MDG0815000.1"/>
    </source>
</evidence>
<keyword evidence="2 3" id="KW-0802">TPR repeat</keyword>
<evidence type="ECO:0000256" key="1">
    <source>
        <dbReference type="ARBA" id="ARBA00022737"/>
    </source>
</evidence>
<name>A0ABT6DFE1_9BACT</name>
<evidence type="ECO:0000256" key="4">
    <source>
        <dbReference type="SAM" id="MobiDB-lite"/>
    </source>
</evidence>
<feature type="signal peptide" evidence="5">
    <location>
        <begin position="1"/>
        <end position="29"/>
    </location>
</feature>
<dbReference type="PROSITE" id="PS50005">
    <property type="entry name" value="TPR"/>
    <property type="match status" value="1"/>
</dbReference>
<dbReference type="InterPro" id="IPR011990">
    <property type="entry name" value="TPR-like_helical_dom_sf"/>
</dbReference>
<dbReference type="SMART" id="SM00028">
    <property type="entry name" value="TPR"/>
    <property type="match status" value="5"/>
</dbReference>
<reference evidence="6" key="1">
    <citation type="submission" date="2022-08" db="EMBL/GenBank/DDBJ databases">
        <title>Novel Bdellovibrio Species Isolated from Svalbard: Designation Bdellovibrio svalbardensis.</title>
        <authorList>
            <person name="Mitchell R.J."/>
            <person name="Choi S.Y."/>
        </authorList>
    </citation>
    <scope>NUCLEOTIDE SEQUENCE</scope>
    <source>
        <strain evidence="6">PAP01</strain>
    </source>
</reference>
<feature type="repeat" description="TPR" evidence="3">
    <location>
        <begin position="166"/>
        <end position="199"/>
    </location>
</feature>
<sequence length="403" mass="45323">MKYRLNFNRFLFTLFLSFVSFLNISSAESSTSGQVKKDNSKVTSPSVAPTPVADLTPTPTKTTEAATNTDAHAVAATPIDPLDAKIESLKAEIHKNPRNIKKIVELADLFYKKQDYEKTTLLLWKQIDKLDRPAIILLAKAHEQKKEPAEMIRALNILIGKDEKDFEAYSLLGNAYTLQKKNKDALDSYKKAIEINSKYEPAYLGIANLYEKRNPPNLYELRILFQDMIDNLGPKPEFFQKLCEVNAQDDNTFEAAIETCKQATTKDPKTANAFVNLGNSLKIAGKEEEANATLKKAANDFPKSEFAQYTYGKVLEDQKNTVDAMKYYKAGTEADPTAARSWLGLATMSFEIKKFEVSLIAYKNACKYDRKYAVNFRKATTALRNSKYTEWVGKFEAGAEACP</sequence>
<dbReference type="PANTHER" id="PTHR45586">
    <property type="entry name" value="TPR REPEAT-CONTAINING PROTEIN PA4667"/>
    <property type="match status" value="1"/>
</dbReference>
<dbReference type="InterPro" id="IPR051012">
    <property type="entry name" value="CellSynth/LPSAsmb/PSIAsmb"/>
</dbReference>
<feature type="region of interest" description="Disordered" evidence="4">
    <location>
        <begin position="31"/>
        <end position="70"/>
    </location>
</feature>
<dbReference type="RefSeq" id="WP_277576480.1">
    <property type="nucleotide sequence ID" value="NZ_JANRMI010000001.1"/>
</dbReference>
<accession>A0ABT6DFE1</accession>
<dbReference type="Proteomes" id="UP001152321">
    <property type="component" value="Unassembled WGS sequence"/>
</dbReference>
<evidence type="ECO:0000256" key="5">
    <source>
        <dbReference type="SAM" id="SignalP"/>
    </source>
</evidence>
<keyword evidence="7" id="KW-1185">Reference proteome</keyword>